<dbReference type="KEGG" id="salf:SMD44_08669"/>
<dbReference type="AlphaFoldDB" id="A0A1Z1WS87"/>
<dbReference type="Proteomes" id="UP000195880">
    <property type="component" value="Chromosome"/>
</dbReference>
<proteinExistence type="predicted"/>
<keyword evidence="2" id="KW-1185">Reference proteome</keyword>
<evidence type="ECO:0000313" key="1">
    <source>
        <dbReference type="EMBL" id="ARX89182.1"/>
    </source>
</evidence>
<organism evidence="1 2">
    <name type="scientific">Streptomyces alboflavus</name>
    <dbReference type="NCBI Taxonomy" id="67267"/>
    <lineage>
        <taxon>Bacteria</taxon>
        <taxon>Bacillati</taxon>
        <taxon>Actinomycetota</taxon>
        <taxon>Actinomycetes</taxon>
        <taxon>Kitasatosporales</taxon>
        <taxon>Streptomycetaceae</taxon>
        <taxon>Streptomyces</taxon>
    </lineage>
</organism>
<evidence type="ECO:0000313" key="2">
    <source>
        <dbReference type="Proteomes" id="UP000195880"/>
    </source>
</evidence>
<reference evidence="1 2" key="1">
    <citation type="submission" date="2017-05" db="EMBL/GenBank/DDBJ databases">
        <title>Streptomyces alboflavus Genome sequencing and assembly.</title>
        <authorList>
            <person name="Wang Y."/>
            <person name="Du B."/>
            <person name="Ding Y."/>
            <person name="Liu H."/>
            <person name="Hou Q."/>
            <person name="Liu K."/>
            <person name="Wang C."/>
            <person name="Yao L."/>
        </authorList>
    </citation>
    <scope>NUCLEOTIDE SEQUENCE [LARGE SCALE GENOMIC DNA]</scope>
    <source>
        <strain evidence="1 2">MDJK44</strain>
    </source>
</reference>
<gene>
    <name evidence="1" type="ORF">SMD44_08669</name>
</gene>
<accession>A0A1Z1WS87</accession>
<dbReference type="EMBL" id="CP021748">
    <property type="protein sequence ID" value="ARX89182.1"/>
    <property type="molecule type" value="Genomic_DNA"/>
</dbReference>
<protein>
    <submittedName>
        <fullName evidence="1">Uncharacterized protein</fullName>
    </submittedName>
</protein>
<sequence length="53" mass="5717">MAGNRKMLGLSSHRSALTSRSVKFPLASVRTVPRFRVSRSVGSMGSPHGFQVS</sequence>
<name>A0A1Z1WS87_9ACTN</name>